<dbReference type="SUPFAM" id="SSF52374">
    <property type="entry name" value="Nucleotidylyl transferase"/>
    <property type="match status" value="1"/>
</dbReference>
<evidence type="ECO:0000256" key="12">
    <source>
        <dbReference type="ARBA" id="ARBA00023268"/>
    </source>
</evidence>
<evidence type="ECO:0000256" key="8">
    <source>
        <dbReference type="ARBA" id="ARBA00022741"/>
    </source>
</evidence>
<keyword evidence="4 15" id="KW-0285">Flavoprotein</keyword>
<dbReference type="PANTHER" id="PTHR22749">
    <property type="entry name" value="RIBOFLAVIN KINASE/FMN ADENYLYLTRANSFERASE"/>
    <property type="match status" value="1"/>
</dbReference>
<comment type="caution">
    <text evidence="17">The sequence shown here is derived from an EMBL/GenBank/DDBJ whole genome shotgun (WGS) entry which is preliminary data.</text>
</comment>
<comment type="similarity">
    <text evidence="15">Belongs to the ribF family.</text>
</comment>
<keyword evidence="12" id="KW-0511">Multifunctional enzyme</keyword>
<dbReference type="Pfam" id="PF01687">
    <property type="entry name" value="Flavokinase"/>
    <property type="match status" value="1"/>
</dbReference>
<evidence type="ECO:0000256" key="4">
    <source>
        <dbReference type="ARBA" id="ARBA00022630"/>
    </source>
</evidence>
<comment type="function">
    <text evidence="1">Catalyzes the phosphorylation of riboflavin to FMN followed by the adenylation of FMN to FAD.</text>
</comment>
<evidence type="ECO:0000256" key="6">
    <source>
        <dbReference type="ARBA" id="ARBA00022679"/>
    </source>
</evidence>
<dbReference type="PIRSF" id="PIRSF004491">
    <property type="entry name" value="FAD_Synth"/>
    <property type="match status" value="1"/>
</dbReference>
<dbReference type="InterPro" id="IPR002606">
    <property type="entry name" value="Riboflavin_kinase_bac"/>
</dbReference>
<evidence type="ECO:0000256" key="11">
    <source>
        <dbReference type="ARBA" id="ARBA00022840"/>
    </source>
</evidence>
<comment type="pathway">
    <text evidence="2 15">Cofactor biosynthesis; FAD biosynthesis; FAD from FMN: step 1/1.</text>
</comment>
<comment type="catalytic activity">
    <reaction evidence="14 15">
        <text>FMN + ATP + H(+) = FAD + diphosphate</text>
        <dbReference type="Rhea" id="RHEA:17237"/>
        <dbReference type="ChEBI" id="CHEBI:15378"/>
        <dbReference type="ChEBI" id="CHEBI:30616"/>
        <dbReference type="ChEBI" id="CHEBI:33019"/>
        <dbReference type="ChEBI" id="CHEBI:57692"/>
        <dbReference type="ChEBI" id="CHEBI:58210"/>
        <dbReference type="EC" id="2.7.7.2"/>
    </reaction>
</comment>
<accession>A0A3N2AU24</accession>
<dbReference type="InterPro" id="IPR015864">
    <property type="entry name" value="FAD_synthase"/>
</dbReference>
<proteinExistence type="inferred from homology"/>
<evidence type="ECO:0000256" key="10">
    <source>
        <dbReference type="ARBA" id="ARBA00022827"/>
    </source>
</evidence>
<dbReference type="CDD" id="cd02064">
    <property type="entry name" value="FAD_synthetase_N"/>
    <property type="match status" value="1"/>
</dbReference>
<dbReference type="FunFam" id="2.40.30.30:FF:000003">
    <property type="entry name" value="Riboflavin biosynthesis protein"/>
    <property type="match status" value="1"/>
</dbReference>
<dbReference type="EMBL" id="RKHJ01000001">
    <property type="protein sequence ID" value="ROR66516.1"/>
    <property type="molecule type" value="Genomic_DNA"/>
</dbReference>
<evidence type="ECO:0000256" key="2">
    <source>
        <dbReference type="ARBA" id="ARBA00004726"/>
    </source>
</evidence>
<dbReference type="Gene3D" id="2.40.30.30">
    <property type="entry name" value="Riboflavin kinase-like"/>
    <property type="match status" value="1"/>
</dbReference>
<evidence type="ECO:0000256" key="15">
    <source>
        <dbReference type="PIRNR" id="PIRNR004491"/>
    </source>
</evidence>
<dbReference type="SMART" id="SM00904">
    <property type="entry name" value="Flavokinase"/>
    <property type="match status" value="1"/>
</dbReference>
<sequence>MSGMAWIDELESVPSAITVGKFDGVHIGHQRIIEQLRALAEPAEPGAERLSTTVVTFDRNPLEVVRPDRAPVPLVSLAHKVELLRAAGADRVVVVPFTPETAAQPAREFAERVLFDGLGARVLLVGDDFRFGARGAGDAALLRELAEPRGARVESIDDICFADGRRVSSTWIREALALGRIDEANGMLGRRHLLRGDVVRGFQRGRSLGYPTANLGAPVEGFIPADGVYAALAHVDAGTFAAAVSIGDNPTFDGVAAKTVEAYLLDVDIDLYDRPIALELVDFVRPMHRFESLDQLIAQMGRDVERTRERITAATA</sequence>
<evidence type="ECO:0000256" key="7">
    <source>
        <dbReference type="ARBA" id="ARBA00022695"/>
    </source>
</evidence>
<name>A0A3N2AU24_9MICO</name>
<dbReference type="Proteomes" id="UP000275456">
    <property type="component" value="Unassembled WGS sequence"/>
</dbReference>
<evidence type="ECO:0000256" key="13">
    <source>
        <dbReference type="ARBA" id="ARBA00047880"/>
    </source>
</evidence>
<comment type="pathway">
    <text evidence="3 15">Cofactor biosynthesis; FMN biosynthesis; FMN from riboflavin (ATP route): step 1/1.</text>
</comment>
<keyword evidence="11 15" id="KW-0067">ATP-binding</keyword>
<keyword evidence="7 15" id="KW-0548">Nucleotidyltransferase</keyword>
<evidence type="ECO:0000256" key="5">
    <source>
        <dbReference type="ARBA" id="ARBA00022643"/>
    </source>
</evidence>
<evidence type="ECO:0000313" key="17">
    <source>
        <dbReference type="EMBL" id="ROR66516.1"/>
    </source>
</evidence>
<dbReference type="NCBIfam" id="TIGR00125">
    <property type="entry name" value="cyt_tran_rel"/>
    <property type="match status" value="1"/>
</dbReference>
<dbReference type="GO" id="GO:0009398">
    <property type="term" value="P:FMN biosynthetic process"/>
    <property type="evidence" value="ECO:0007669"/>
    <property type="project" value="UniProtKB-UniRule"/>
</dbReference>
<keyword evidence="9 15" id="KW-0418">Kinase</keyword>
<gene>
    <name evidence="17" type="ORF">EDD26_1900</name>
</gene>
<dbReference type="GO" id="GO:0009231">
    <property type="term" value="P:riboflavin biosynthetic process"/>
    <property type="evidence" value="ECO:0007669"/>
    <property type="project" value="InterPro"/>
</dbReference>
<keyword evidence="5 15" id="KW-0288">FMN</keyword>
<dbReference type="GO" id="GO:0008531">
    <property type="term" value="F:riboflavin kinase activity"/>
    <property type="evidence" value="ECO:0007669"/>
    <property type="project" value="UniProtKB-UniRule"/>
</dbReference>
<dbReference type="GO" id="GO:0005524">
    <property type="term" value="F:ATP binding"/>
    <property type="evidence" value="ECO:0007669"/>
    <property type="project" value="UniProtKB-UniRule"/>
</dbReference>
<dbReference type="Gene3D" id="3.40.50.620">
    <property type="entry name" value="HUPs"/>
    <property type="match status" value="1"/>
</dbReference>
<dbReference type="Pfam" id="PF06574">
    <property type="entry name" value="FAD_syn"/>
    <property type="match status" value="1"/>
</dbReference>
<dbReference type="PANTHER" id="PTHR22749:SF6">
    <property type="entry name" value="RIBOFLAVIN KINASE"/>
    <property type="match status" value="1"/>
</dbReference>
<dbReference type="UniPathway" id="UPA00276">
    <property type="reaction ID" value="UER00406"/>
</dbReference>
<keyword evidence="18" id="KW-1185">Reference proteome</keyword>
<feature type="domain" description="Riboflavin kinase" evidence="16">
    <location>
        <begin position="187"/>
        <end position="312"/>
    </location>
</feature>
<dbReference type="EC" id="2.7.7.2" evidence="15"/>
<evidence type="ECO:0000256" key="3">
    <source>
        <dbReference type="ARBA" id="ARBA00005201"/>
    </source>
</evidence>
<evidence type="ECO:0000313" key="18">
    <source>
        <dbReference type="Proteomes" id="UP000275456"/>
    </source>
</evidence>
<dbReference type="GO" id="GO:0003919">
    <property type="term" value="F:FMN adenylyltransferase activity"/>
    <property type="evidence" value="ECO:0007669"/>
    <property type="project" value="UniProtKB-UniRule"/>
</dbReference>
<keyword evidence="6 15" id="KW-0808">Transferase</keyword>
<dbReference type="UniPathway" id="UPA00277">
    <property type="reaction ID" value="UER00407"/>
</dbReference>
<dbReference type="EC" id="2.7.1.26" evidence="15"/>
<dbReference type="NCBIfam" id="NF004160">
    <property type="entry name" value="PRK05627.1-3"/>
    <property type="match status" value="1"/>
</dbReference>
<evidence type="ECO:0000256" key="9">
    <source>
        <dbReference type="ARBA" id="ARBA00022777"/>
    </source>
</evidence>
<dbReference type="InterPro" id="IPR015865">
    <property type="entry name" value="Riboflavin_kinase_bac/euk"/>
</dbReference>
<comment type="catalytic activity">
    <reaction evidence="13 15">
        <text>riboflavin + ATP = FMN + ADP + H(+)</text>
        <dbReference type="Rhea" id="RHEA:14357"/>
        <dbReference type="ChEBI" id="CHEBI:15378"/>
        <dbReference type="ChEBI" id="CHEBI:30616"/>
        <dbReference type="ChEBI" id="CHEBI:57986"/>
        <dbReference type="ChEBI" id="CHEBI:58210"/>
        <dbReference type="ChEBI" id="CHEBI:456216"/>
        <dbReference type="EC" id="2.7.1.26"/>
    </reaction>
</comment>
<dbReference type="SUPFAM" id="SSF82114">
    <property type="entry name" value="Riboflavin kinase-like"/>
    <property type="match status" value="1"/>
</dbReference>
<dbReference type="AlphaFoldDB" id="A0A3N2AU24"/>
<reference evidence="17 18" key="1">
    <citation type="submission" date="2018-11" db="EMBL/GenBank/DDBJ databases">
        <title>Sequencing the genomes of 1000 actinobacteria strains.</title>
        <authorList>
            <person name="Klenk H.-P."/>
        </authorList>
    </citation>
    <scope>NUCLEOTIDE SEQUENCE [LARGE SCALE GENOMIC DNA]</scope>
    <source>
        <strain evidence="17 18">DSM 9580</strain>
    </source>
</reference>
<evidence type="ECO:0000256" key="14">
    <source>
        <dbReference type="ARBA" id="ARBA00049494"/>
    </source>
</evidence>
<evidence type="ECO:0000259" key="16">
    <source>
        <dbReference type="SMART" id="SM00904"/>
    </source>
</evidence>
<evidence type="ECO:0000256" key="1">
    <source>
        <dbReference type="ARBA" id="ARBA00002121"/>
    </source>
</evidence>
<keyword evidence="10 15" id="KW-0274">FAD</keyword>
<dbReference type="RefSeq" id="WP_211333851.1">
    <property type="nucleotide sequence ID" value="NZ_RKHJ01000001.1"/>
</dbReference>
<dbReference type="InterPro" id="IPR004821">
    <property type="entry name" value="Cyt_trans-like"/>
</dbReference>
<organism evidence="17 18">
    <name type="scientific">Agrococcus jenensis</name>
    <dbReference type="NCBI Taxonomy" id="46353"/>
    <lineage>
        <taxon>Bacteria</taxon>
        <taxon>Bacillati</taxon>
        <taxon>Actinomycetota</taxon>
        <taxon>Actinomycetes</taxon>
        <taxon>Micrococcales</taxon>
        <taxon>Microbacteriaceae</taxon>
        <taxon>Agrococcus</taxon>
    </lineage>
</organism>
<dbReference type="InterPro" id="IPR023468">
    <property type="entry name" value="Riboflavin_kinase"/>
</dbReference>
<keyword evidence="8 15" id="KW-0547">Nucleotide-binding</keyword>
<dbReference type="InterPro" id="IPR023465">
    <property type="entry name" value="Riboflavin_kinase_dom_sf"/>
</dbReference>
<protein>
    <recommendedName>
        <fullName evidence="15">Riboflavin biosynthesis protein</fullName>
    </recommendedName>
    <domain>
        <recommendedName>
            <fullName evidence="15">Riboflavin kinase</fullName>
            <ecNumber evidence="15">2.7.1.26</ecNumber>
        </recommendedName>
        <alternativeName>
            <fullName evidence="15">Flavokinase</fullName>
        </alternativeName>
    </domain>
    <domain>
        <recommendedName>
            <fullName evidence="15">FMN adenylyltransferase</fullName>
            <ecNumber evidence="15">2.7.7.2</ecNumber>
        </recommendedName>
        <alternativeName>
            <fullName evidence="15">FAD pyrophosphorylase</fullName>
        </alternativeName>
        <alternativeName>
            <fullName evidence="15">FAD synthase</fullName>
        </alternativeName>
    </domain>
</protein>
<dbReference type="NCBIfam" id="TIGR00083">
    <property type="entry name" value="ribF"/>
    <property type="match status" value="1"/>
</dbReference>
<dbReference type="InterPro" id="IPR014729">
    <property type="entry name" value="Rossmann-like_a/b/a_fold"/>
</dbReference>
<dbReference type="GO" id="GO:0006747">
    <property type="term" value="P:FAD biosynthetic process"/>
    <property type="evidence" value="ECO:0007669"/>
    <property type="project" value="UniProtKB-UniRule"/>
</dbReference>